<comment type="caution">
    <text evidence="1">The sequence shown here is derived from an EMBL/GenBank/DDBJ whole genome shotgun (WGS) entry which is preliminary data.</text>
</comment>
<evidence type="ECO:0008006" key="3">
    <source>
        <dbReference type="Google" id="ProtNLM"/>
    </source>
</evidence>
<dbReference type="RefSeq" id="WP_204817380.1">
    <property type="nucleotide sequence ID" value="NZ_JANHOF010000002.1"/>
</dbReference>
<dbReference type="Proteomes" id="UP001589818">
    <property type="component" value="Unassembled WGS sequence"/>
</dbReference>
<name>A0ABV6JJ97_9BACL</name>
<evidence type="ECO:0000313" key="2">
    <source>
        <dbReference type="Proteomes" id="UP001589818"/>
    </source>
</evidence>
<proteinExistence type="predicted"/>
<dbReference type="EMBL" id="JBHLVF010000047">
    <property type="protein sequence ID" value="MFC0395982.1"/>
    <property type="molecule type" value="Genomic_DNA"/>
</dbReference>
<protein>
    <recommendedName>
        <fullName evidence="3">KTSC domain-containing protein</fullName>
    </recommendedName>
</protein>
<accession>A0ABV6JJ97</accession>
<organism evidence="1 2">
    <name type="scientific">Paenibacillus mendelii</name>
    <dbReference type="NCBI Taxonomy" id="206163"/>
    <lineage>
        <taxon>Bacteria</taxon>
        <taxon>Bacillati</taxon>
        <taxon>Bacillota</taxon>
        <taxon>Bacilli</taxon>
        <taxon>Bacillales</taxon>
        <taxon>Paenibacillaceae</taxon>
        <taxon>Paenibacillus</taxon>
    </lineage>
</organism>
<reference evidence="1 2" key="1">
    <citation type="submission" date="2024-09" db="EMBL/GenBank/DDBJ databases">
        <authorList>
            <person name="Sun Q."/>
            <person name="Mori K."/>
        </authorList>
    </citation>
    <scope>NUCLEOTIDE SEQUENCE [LARGE SCALE GENOMIC DNA]</scope>
    <source>
        <strain evidence="1 2">CCM 4839</strain>
    </source>
</reference>
<sequence>MLVPIESKQIAFCSYNEESGILHLYYHTGEVVAHPSIDKAEYQSVLDSTNRLDAIVKVTNKGQLPVALDHSLPQIGELA</sequence>
<gene>
    <name evidence="1" type="ORF">ACFFJ8_32000</name>
</gene>
<keyword evidence="2" id="KW-1185">Reference proteome</keyword>
<evidence type="ECO:0000313" key="1">
    <source>
        <dbReference type="EMBL" id="MFC0395982.1"/>
    </source>
</evidence>